<proteinExistence type="predicted"/>
<dbReference type="AlphaFoldDB" id="A0A377G7Y6"/>
<gene>
    <name evidence="2" type="ORF">NCTC11370_00998</name>
</gene>
<keyword evidence="3" id="KW-1185">Reference proteome</keyword>
<evidence type="ECO:0000256" key="1">
    <source>
        <dbReference type="SAM" id="SignalP"/>
    </source>
</evidence>
<dbReference type="GeneID" id="93292395"/>
<dbReference type="STRING" id="1094715.GCA_000236165_01424"/>
<keyword evidence="1" id="KW-0732">Signal</keyword>
<dbReference type="EMBL" id="UGGT01000001">
    <property type="protein sequence ID" value="STO20937.1"/>
    <property type="molecule type" value="Genomic_DNA"/>
</dbReference>
<accession>A0A377G7Y6</accession>
<feature type="signal peptide" evidence="1">
    <location>
        <begin position="1"/>
        <end position="24"/>
    </location>
</feature>
<evidence type="ECO:0000313" key="2">
    <source>
        <dbReference type="EMBL" id="STO20937.1"/>
    </source>
</evidence>
<protein>
    <submittedName>
        <fullName evidence="2">Uncharacterized protein</fullName>
    </submittedName>
</protein>
<organism evidence="2 3">
    <name type="scientific">Fluoribacter dumoffii</name>
    <dbReference type="NCBI Taxonomy" id="463"/>
    <lineage>
        <taxon>Bacteria</taxon>
        <taxon>Pseudomonadati</taxon>
        <taxon>Pseudomonadota</taxon>
        <taxon>Gammaproteobacteria</taxon>
        <taxon>Legionellales</taxon>
        <taxon>Legionellaceae</taxon>
        <taxon>Fluoribacter</taxon>
    </lineage>
</organism>
<sequence length="734" mass="75431">MKIKNICWITLSSIVLLLTTSVQAGKPLWTFISDPSAPPTVSLSNTDTAIIKYRVTNQSRRTHTLYMKPVIGITQVISGTTCPNPFTLVYKKSCTLALLVKGALLPGNVSGGPVVCQAGNSMQCYQPSPGNSLNITKLSQNIAGIKVSPTSLLLTAGSGMSGSLKITNSSTSVTALNVKATLPQNWADVTQDASQCTSIAPGHSCQLIFTPGNSTHSLQTIQIKGNNTLQVTAAISVNASTAAPLTVTPSSLALTATSGVPGNLTIKNTSANVTAENVKASLPPSWSDVTQDASQCTSIAPGRSCQLIFTPGNTTHSAQNVPIQGSNTTQITATLSVDAPSTTTINVSPTSLTLTASSGISKNVTITNASLLVTALNVQATLPVSWADVTQDASQCTSIYPGSSCQLIFTPGNSAHAAQAIPIQGSNTNQVTATIAVDAPLTTTLSTTASSMALAKSGNARQITITNYGSETAFNITYSIAPSLPTGTTISPANCGTMLPTGTCTLTITPGATASSATMTMTLKGTNTNTLNIALDVLEFGSIYQQGYVFSLNDTTAIDTSVGGTEVALTNNAPLFTIPWDSSDVCQAGSCVLTGATSITEGDANTVAISVTLSPQAGVTSTNYAAGLCSDYTIDSSGNSPCVTGTCYQNWYLPAICQMGPASNGSGCTAGTPNIVENLPSLIGCAQTGCLNGFFWSSTQFNTSSGWMQNFSNSSSQLGLTKSTAEAVRCVRDF</sequence>
<dbReference type="Proteomes" id="UP000254554">
    <property type="component" value="Unassembled WGS sequence"/>
</dbReference>
<evidence type="ECO:0000313" key="3">
    <source>
        <dbReference type="Proteomes" id="UP000254554"/>
    </source>
</evidence>
<dbReference type="RefSeq" id="WP_010653222.1">
    <property type="nucleotide sequence ID" value="NZ_JAPHOS010000001.1"/>
</dbReference>
<reference evidence="2 3" key="1">
    <citation type="submission" date="2018-06" db="EMBL/GenBank/DDBJ databases">
        <authorList>
            <consortium name="Pathogen Informatics"/>
            <person name="Doyle S."/>
        </authorList>
    </citation>
    <scope>NUCLEOTIDE SEQUENCE [LARGE SCALE GENOMIC DNA]</scope>
    <source>
        <strain evidence="2 3">NCTC11370</strain>
    </source>
</reference>
<feature type="chain" id="PRO_5016739560" evidence="1">
    <location>
        <begin position="25"/>
        <end position="734"/>
    </location>
</feature>
<name>A0A377G7Y6_9GAMM</name>
<dbReference type="OrthoDB" id="5649647at2"/>